<protein>
    <submittedName>
        <fullName evidence="2">SUMF1/EgtB/PvdO family nonheme iron enzyme</fullName>
    </submittedName>
</protein>
<name>A0ABR8SU42_9BACL</name>
<accession>A0ABR8SU42</accession>
<evidence type="ECO:0000313" key="3">
    <source>
        <dbReference type="Proteomes" id="UP000608071"/>
    </source>
</evidence>
<keyword evidence="3" id="KW-1185">Reference proteome</keyword>
<comment type="caution">
    <text evidence="2">The sequence shown here is derived from an EMBL/GenBank/DDBJ whole genome shotgun (WGS) entry which is preliminary data.</text>
</comment>
<dbReference type="InterPro" id="IPR042095">
    <property type="entry name" value="SUMF_sf"/>
</dbReference>
<proteinExistence type="predicted"/>
<dbReference type="EMBL" id="JACSQL010000001">
    <property type="protein sequence ID" value="MBD7967001.1"/>
    <property type="molecule type" value="Genomic_DNA"/>
</dbReference>
<dbReference type="InterPro" id="IPR016187">
    <property type="entry name" value="CTDL_fold"/>
</dbReference>
<evidence type="ECO:0000259" key="1">
    <source>
        <dbReference type="Pfam" id="PF03781"/>
    </source>
</evidence>
<dbReference type="Proteomes" id="UP000608071">
    <property type="component" value="Unassembled WGS sequence"/>
</dbReference>
<dbReference type="Gene3D" id="3.90.1580.10">
    <property type="entry name" value="paralog of FGE (formylglycine-generating enzyme)"/>
    <property type="match status" value="1"/>
</dbReference>
<dbReference type="PANTHER" id="PTHR23150">
    <property type="entry name" value="SULFATASE MODIFYING FACTOR 1, 2"/>
    <property type="match status" value="1"/>
</dbReference>
<sequence length="243" mass="27626">MIKLGGESLSTIRYSPFEYPMVNIPTGEVELRDDRVKSTWKVTVNSFLLAPVPVTAELYGWFVSKSVQSPSHPQMPVTDVSWNDAILFCNQLSKHSGLEECYTVSSIDESIICNWEVDGYRLPTEAEWQYACKAGTAGYRYGELDDIAWYDVNASGMVHEVAGKLPNPWGLYDMLGNVWEWCWDIYDKKVYDSYRIFRGGSWAEEARGCGATCRRRSHPTFQIDDLGFRLARSLPGNHPIERG</sequence>
<gene>
    <name evidence="2" type="ORF">H9647_02900</name>
</gene>
<dbReference type="Pfam" id="PF03781">
    <property type="entry name" value="FGE-sulfatase"/>
    <property type="match status" value="1"/>
</dbReference>
<dbReference type="InterPro" id="IPR051043">
    <property type="entry name" value="Sulfatase_Mod_Factor_Kinase"/>
</dbReference>
<feature type="domain" description="Sulfatase-modifying factor enzyme-like" evidence="1">
    <location>
        <begin position="21"/>
        <end position="232"/>
    </location>
</feature>
<dbReference type="PANTHER" id="PTHR23150:SF19">
    <property type="entry name" value="FORMYLGLYCINE-GENERATING ENZYME"/>
    <property type="match status" value="1"/>
</dbReference>
<organism evidence="2 3">
    <name type="scientific">Paenibacillus gallinarum</name>
    <dbReference type="NCBI Taxonomy" id="2762232"/>
    <lineage>
        <taxon>Bacteria</taxon>
        <taxon>Bacillati</taxon>
        <taxon>Bacillota</taxon>
        <taxon>Bacilli</taxon>
        <taxon>Bacillales</taxon>
        <taxon>Paenibacillaceae</taxon>
        <taxon>Paenibacillus</taxon>
    </lineage>
</organism>
<dbReference type="SUPFAM" id="SSF56436">
    <property type="entry name" value="C-type lectin-like"/>
    <property type="match status" value="1"/>
</dbReference>
<reference evidence="2 3" key="1">
    <citation type="submission" date="2020-08" db="EMBL/GenBank/DDBJ databases">
        <title>A Genomic Blueprint of the Chicken Gut Microbiome.</title>
        <authorList>
            <person name="Gilroy R."/>
            <person name="Ravi A."/>
            <person name="Getino M."/>
            <person name="Pursley I."/>
            <person name="Horton D.L."/>
            <person name="Alikhan N.-F."/>
            <person name="Baker D."/>
            <person name="Gharbi K."/>
            <person name="Hall N."/>
            <person name="Watson M."/>
            <person name="Adriaenssens E.M."/>
            <person name="Foster-Nyarko E."/>
            <person name="Jarju S."/>
            <person name="Secka A."/>
            <person name="Antonio M."/>
            <person name="Oren A."/>
            <person name="Chaudhuri R."/>
            <person name="La Ragione R.M."/>
            <person name="Hildebrand F."/>
            <person name="Pallen M.J."/>
        </authorList>
    </citation>
    <scope>NUCLEOTIDE SEQUENCE [LARGE SCALE GENOMIC DNA]</scope>
    <source>
        <strain evidence="2 3">Sa2BVA9</strain>
    </source>
</reference>
<evidence type="ECO:0000313" key="2">
    <source>
        <dbReference type="EMBL" id="MBD7967001.1"/>
    </source>
</evidence>
<dbReference type="RefSeq" id="WP_191797995.1">
    <property type="nucleotide sequence ID" value="NZ_JACSQL010000001.1"/>
</dbReference>
<dbReference type="InterPro" id="IPR005532">
    <property type="entry name" value="SUMF_dom"/>
</dbReference>